<proteinExistence type="predicted"/>
<dbReference type="AlphaFoldDB" id="X1QAB3"/>
<gene>
    <name evidence="1" type="ORF">S12H4_10703</name>
</gene>
<reference evidence="1" key="1">
    <citation type="journal article" date="2014" name="Front. Microbiol.">
        <title>High frequency of phylogenetically diverse reductive dehalogenase-homologous genes in deep subseafloor sedimentary metagenomes.</title>
        <authorList>
            <person name="Kawai M."/>
            <person name="Futagami T."/>
            <person name="Toyoda A."/>
            <person name="Takaki Y."/>
            <person name="Nishi S."/>
            <person name="Hori S."/>
            <person name="Arai W."/>
            <person name="Tsubouchi T."/>
            <person name="Morono Y."/>
            <person name="Uchiyama I."/>
            <person name="Ito T."/>
            <person name="Fujiyama A."/>
            <person name="Inagaki F."/>
            <person name="Takami H."/>
        </authorList>
    </citation>
    <scope>NUCLEOTIDE SEQUENCE</scope>
    <source>
        <strain evidence="1">Expedition CK06-06</strain>
    </source>
</reference>
<dbReference type="EMBL" id="BARW01004633">
    <property type="protein sequence ID" value="GAI65163.1"/>
    <property type="molecule type" value="Genomic_DNA"/>
</dbReference>
<sequence>HRNNKYCDICGYEFPAIKEDKIVAEYEVFQKGAPTPKKPNFCPTCGASMKDAKNLRFCEFCGSKIV</sequence>
<feature type="non-terminal residue" evidence="1">
    <location>
        <position position="1"/>
    </location>
</feature>
<accession>X1QAB3</accession>
<comment type="caution">
    <text evidence="1">The sequence shown here is derived from an EMBL/GenBank/DDBJ whole genome shotgun (WGS) entry which is preliminary data.</text>
</comment>
<organism evidence="1">
    <name type="scientific">marine sediment metagenome</name>
    <dbReference type="NCBI Taxonomy" id="412755"/>
    <lineage>
        <taxon>unclassified sequences</taxon>
        <taxon>metagenomes</taxon>
        <taxon>ecological metagenomes</taxon>
    </lineage>
</organism>
<name>X1QAB3_9ZZZZ</name>
<protein>
    <recommendedName>
        <fullName evidence="2">DZANK-type domain-containing protein</fullName>
    </recommendedName>
</protein>
<evidence type="ECO:0008006" key="2">
    <source>
        <dbReference type="Google" id="ProtNLM"/>
    </source>
</evidence>
<evidence type="ECO:0000313" key="1">
    <source>
        <dbReference type="EMBL" id="GAI65163.1"/>
    </source>
</evidence>